<accession>A0ABR2BE35</accession>
<evidence type="ECO:0000313" key="2">
    <source>
        <dbReference type="Proteomes" id="UP001472677"/>
    </source>
</evidence>
<dbReference type="Proteomes" id="UP001472677">
    <property type="component" value="Unassembled WGS sequence"/>
</dbReference>
<proteinExistence type="predicted"/>
<reference evidence="1 2" key="1">
    <citation type="journal article" date="2024" name="G3 (Bethesda)">
        <title>Genome assembly of Hibiscus sabdariffa L. provides insights into metabolisms of medicinal natural products.</title>
        <authorList>
            <person name="Kim T."/>
        </authorList>
    </citation>
    <scope>NUCLEOTIDE SEQUENCE [LARGE SCALE GENOMIC DNA]</scope>
    <source>
        <strain evidence="1">TK-2024</strain>
        <tissue evidence="1">Old leaves</tissue>
    </source>
</reference>
<dbReference type="EMBL" id="JBBPBM010000129">
    <property type="protein sequence ID" value="KAK8505140.1"/>
    <property type="molecule type" value="Genomic_DNA"/>
</dbReference>
<gene>
    <name evidence="1" type="ORF">V6N12_066671</name>
</gene>
<protein>
    <submittedName>
        <fullName evidence="1">Uncharacterized protein</fullName>
    </submittedName>
</protein>
<name>A0ABR2BE35_9ROSI</name>
<keyword evidence="2" id="KW-1185">Reference proteome</keyword>
<evidence type="ECO:0000313" key="1">
    <source>
        <dbReference type="EMBL" id="KAK8505140.1"/>
    </source>
</evidence>
<organism evidence="1 2">
    <name type="scientific">Hibiscus sabdariffa</name>
    <name type="common">roselle</name>
    <dbReference type="NCBI Taxonomy" id="183260"/>
    <lineage>
        <taxon>Eukaryota</taxon>
        <taxon>Viridiplantae</taxon>
        <taxon>Streptophyta</taxon>
        <taxon>Embryophyta</taxon>
        <taxon>Tracheophyta</taxon>
        <taxon>Spermatophyta</taxon>
        <taxon>Magnoliopsida</taxon>
        <taxon>eudicotyledons</taxon>
        <taxon>Gunneridae</taxon>
        <taxon>Pentapetalae</taxon>
        <taxon>rosids</taxon>
        <taxon>malvids</taxon>
        <taxon>Malvales</taxon>
        <taxon>Malvaceae</taxon>
        <taxon>Malvoideae</taxon>
        <taxon>Hibiscus</taxon>
    </lineage>
</organism>
<sequence>MSNLSTSMNLGYPFALNLRVDMLRRSDGFDPYHKENWWDFGFITASENLGLLPFSLGKLLRFCWGLDINCICVSYYKLFRVPKY</sequence>
<comment type="caution">
    <text evidence="1">The sequence shown here is derived from an EMBL/GenBank/DDBJ whole genome shotgun (WGS) entry which is preliminary data.</text>
</comment>